<evidence type="ECO:0000313" key="2">
    <source>
        <dbReference type="Proteomes" id="UP000199586"/>
    </source>
</evidence>
<organism evidence="1 2">
    <name type="scientific">Sphingomonas rubra</name>
    <dbReference type="NCBI Taxonomy" id="634430"/>
    <lineage>
        <taxon>Bacteria</taxon>
        <taxon>Pseudomonadati</taxon>
        <taxon>Pseudomonadota</taxon>
        <taxon>Alphaproteobacteria</taxon>
        <taxon>Sphingomonadales</taxon>
        <taxon>Sphingomonadaceae</taxon>
        <taxon>Sphingomonas</taxon>
    </lineage>
</organism>
<dbReference type="RefSeq" id="WP_177200127.1">
    <property type="nucleotide sequence ID" value="NZ_FOXP01000005.1"/>
</dbReference>
<dbReference type="AlphaFoldDB" id="A0A1I5SHZ8"/>
<keyword evidence="2" id="KW-1185">Reference proteome</keyword>
<protein>
    <submittedName>
        <fullName evidence="1">Uncharacterized protein</fullName>
    </submittedName>
</protein>
<accession>A0A1I5SHZ8</accession>
<reference evidence="1 2" key="1">
    <citation type="submission" date="2016-10" db="EMBL/GenBank/DDBJ databases">
        <authorList>
            <person name="de Groot N.N."/>
        </authorList>
    </citation>
    <scope>NUCLEOTIDE SEQUENCE [LARGE SCALE GENOMIC DNA]</scope>
    <source>
        <strain evidence="1 2">CGMCC 1.9113</strain>
    </source>
</reference>
<dbReference type="Proteomes" id="UP000199586">
    <property type="component" value="Unassembled WGS sequence"/>
</dbReference>
<proteinExistence type="predicted"/>
<dbReference type="STRING" id="634430.SAMN04488241_105246"/>
<name>A0A1I5SHZ8_9SPHN</name>
<evidence type="ECO:0000313" key="1">
    <source>
        <dbReference type="EMBL" id="SFP70390.1"/>
    </source>
</evidence>
<dbReference type="EMBL" id="FOXP01000005">
    <property type="protein sequence ID" value="SFP70390.1"/>
    <property type="molecule type" value="Genomic_DNA"/>
</dbReference>
<sequence length="47" mass="4963">MAEPTVAELEALIRNALTMADELDELLVGALLSTALDQLAEPIGSPR</sequence>
<gene>
    <name evidence="1" type="ORF">SAMN04488241_105246</name>
</gene>